<reference evidence="1 2" key="1">
    <citation type="submission" date="2019-01" db="EMBL/GenBank/DDBJ databases">
        <title>Sphingorhabdus lacus sp.nov., isolated from an oligotrophic freshwater lake.</title>
        <authorList>
            <person name="Park M."/>
        </authorList>
    </citation>
    <scope>NUCLEOTIDE SEQUENCE [LARGE SCALE GENOMIC DNA]</scope>
    <source>
        <strain evidence="1 2">IMCC26285</strain>
    </source>
</reference>
<dbReference type="AlphaFoldDB" id="A0A6I4LWM6"/>
<dbReference type="EMBL" id="SDWJ01000001">
    <property type="protein sequence ID" value="MVZ96543.1"/>
    <property type="molecule type" value="Genomic_DNA"/>
</dbReference>
<protein>
    <submittedName>
        <fullName evidence="1">Formate dehydrogenase</fullName>
    </submittedName>
</protein>
<name>A0A6I4LWM6_9SPHN</name>
<dbReference type="Proteomes" id="UP000471147">
    <property type="component" value="Unassembled WGS sequence"/>
</dbReference>
<evidence type="ECO:0000313" key="1">
    <source>
        <dbReference type="EMBL" id="MVZ96543.1"/>
    </source>
</evidence>
<comment type="caution">
    <text evidence="1">The sequence shown here is derived from an EMBL/GenBank/DDBJ whole genome shotgun (WGS) entry which is preliminary data.</text>
</comment>
<proteinExistence type="predicted"/>
<sequence length="61" mass="6543">MLNQIATNLATDPDPVTATAEHIQLFWDPRMKQMILESDGEGLSPEAAAAVQRLAQAHASA</sequence>
<dbReference type="OrthoDB" id="7409377at2"/>
<gene>
    <name evidence="1" type="ORF">EUU23_02345</name>
</gene>
<dbReference type="InterPro" id="IPR021074">
    <property type="entry name" value="Formate_DH_dsu"/>
</dbReference>
<keyword evidence="2" id="KW-1185">Reference proteome</keyword>
<evidence type="ECO:0000313" key="2">
    <source>
        <dbReference type="Proteomes" id="UP000471147"/>
    </source>
</evidence>
<organism evidence="1 2">
    <name type="scientific">Sphingorhabdus profundilacus</name>
    <dbReference type="NCBI Taxonomy" id="2509718"/>
    <lineage>
        <taxon>Bacteria</taxon>
        <taxon>Pseudomonadati</taxon>
        <taxon>Pseudomonadota</taxon>
        <taxon>Alphaproteobacteria</taxon>
        <taxon>Sphingomonadales</taxon>
        <taxon>Sphingomonadaceae</taxon>
        <taxon>Sphingorhabdus</taxon>
    </lineage>
</organism>
<accession>A0A6I4LWM6</accession>
<dbReference type="Pfam" id="PF11390">
    <property type="entry name" value="FdsD"/>
    <property type="match status" value="1"/>
</dbReference>